<gene>
    <name evidence="2" type="ORF">QHT84_05170</name>
</gene>
<dbReference type="SUPFAM" id="SSF63825">
    <property type="entry name" value="YWTD domain"/>
    <property type="match status" value="1"/>
</dbReference>
<dbReference type="RefSeq" id="WP_283238487.1">
    <property type="nucleotide sequence ID" value="NZ_JASGBP010000002.1"/>
</dbReference>
<dbReference type="Proteomes" id="UP001230035">
    <property type="component" value="Unassembled WGS sequence"/>
</dbReference>
<proteinExistence type="predicted"/>
<evidence type="ECO:0000313" key="3">
    <source>
        <dbReference type="Proteomes" id="UP001230035"/>
    </source>
</evidence>
<dbReference type="InterPro" id="IPR015943">
    <property type="entry name" value="WD40/YVTN_repeat-like_dom_sf"/>
</dbReference>
<evidence type="ECO:0008006" key="4">
    <source>
        <dbReference type="Google" id="ProtNLM"/>
    </source>
</evidence>
<name>A0ABT6XP01_9FLAO</name>
<evidence type="ECO:0000313" key="2">
    <source>
        <dbReference type="EMBL" id="MDI9256801.1"/>
    </source>
</evidence>
<reference evidence="2 3" key="1">
    <citation type="submission" date="2023-05" db="EMBL/GenBank/DDBJ databases">
        <title>Flavobacterium sedimenti sp. nov., isolated from the sediment.</title>
        <authorList>
            <person name="Wu N."/>
        </authorList>
    </citation>
    <scope>NUCLEOTIDE SEQUENCE [LARGE SCALE GENOMIC DNA]</scope>
    <source>
        <strain evidence="2 3">YZ-48</strain>
    </source>
</reference>
<comment type="caution">
    <text evidence="2">The sequence shown here is derived from an EMBL/GenBank/DDBJ whole genome shotgun (WGS) entry which is preliminary data.</text>
</comment>
<feature type="chain" id="PRO_5046312702" description="ATP/GTP-binding protein" evidence="1">
    <location>
        <begin position="22"/>
        <end position="295"/>
    </location>
</feature>
<accession>A0ABT6XP01</accession>
<keyword evidence="3" id="KW-1185">Reference proteome</keyword>
<dbReference type="Gene3D" id="2.130.10.10">
    <property type="entry name" value="YVTN repeat-like/Quinoprotein amine dehydrogenase"/>
    <property type="match status" value="1"/>
</dbReference>
<feature type="signal peptide" evidence="1">
    <location>
        <begin position="1"/>
        <end position="21"/>
    </location>
</feature>
<keyword evidence="1" id="KW-0732">Signal</keyword>
<dbReference type="EMBL" id="JASGBP010000002">
    <property type="protein sequence ID" value="MDI9256801.1"/>
    <property type="molecule type" value="Genomic_DNA"/>
</dbReference>
<sequence>MKNSKRIVSLFLLGIPLCLEAQNTKTISGFGHIESIATDGTYIYAADIGKELLPVAKDGDGKIIKLDKRGNIIAPNIYPETLHAPKGLAIHKEILFVNDIDRIIAINLKNGQKVYEISMANHTAFLNDIAVWDNHTLFVSATDKNKLFKINLTDKTVVEIKIAPEIAGINGLFCHKKASRLYVNGFGSDNKPNGVLGYIDLTTNTFTKLTNLEGYYDGLAIYKDMLVASNWVSFENKGMVMVWDIFGSQRSKKITALPVGGPADFIIYKDVLIVPAMLTGEIHFIRLDSDLLLQI</sequence>
<organism evidence="2 3">
    <name type="scientific">Flavobacterium sedimenticola</name>
    <dbReference type="NCBI Taxonomy" id="3043286"/>
    <lineage>
        <taxon>Bacteria</taxon>
        <taxon>Pseudomonadati</taxon>
        <taxon>Bacteroidota</taxon>
        <taxon>Flavobacteriia</taxon>
        <taxon>Flavobacteriales</taxon>
        <taxon>Flavobacteriaceae</taxon>
        <taxon>Flavobacterium</taxon>
    </lineage>
</organism>
<evidence type="ECO:0000256" key="1">
    <source>
        <dbReference type="SAM" id="SignalP"/>
    </source>
</evidence>
<protein>
    <recommendedName>
        <fullName evidence="4">ATP/GTP-binding protein</fullName>
    </recommendedName>
</protein>